<keyword evidence="8 12" id="KW-1133">Transmembrane helix</keyword>
<evidence type="ECO:0000256" key="12">
    <source>
        <dbReference type="SAM" id="Phobius"/>
    </source>
</evidence>
<keyword evidence="4 12" id="KW-0812">Transmembrane</keyword>
<evidence type="ECO:0000256" key="2">
    <source>
        <dbReference type="ARBA" id="ARBA00022448"/>
    </source>
</evidence>
<dbReference type="Gene3D" id="1.20.120.350">
    <property type="entry name" value="Voltage-gated potassium channels. Chain C"/>
    <property type="match status" value="1"/>
</dbReference>
<proteinExistence type="predicted"/>
<keyword evidence="15" id="KW-1185">Reference proteome</keyword>
<evidence type="ECO:0000256" key="8">
    <source>
        <dbReference type="ARBA" id="ARBA00022989"/>
    </source>
</evidence>
<keyword evidence="7" id="KW-0630">Potassium</keyword>
<dbReference type="GO" id="GO:0008076">
    <property type="term" value="C:voltage-gated potassium channel complex"/>
    <property type="evidence" value="ECO:0007669"/>
    <property type="project" value="InterPro"/>
</dbReference>
<evidence type="ECO:0000313" key="14">
    <source>
        <dbReference type="EMBL" id="AML50107.1"/>
    </source>
</evidence>
<sequence length="246" mass="27202">MTRATIIHILDGTDPAFGTSVAWFLNVVIGVSAATIALETMPGLSPALYQVLGIVEWFVLVVFTLEYLTRLICSPNPLRYAISFWGIIDLLSCLPILSVVKPEWAVLRSFRLLRALRLLKLFRSSRALDRLAHALDEVRDELLLFVVLAVIMLYVSAVGIYVFENEAQPDVFSSIPHSFWWAIASFTTVGYGDMVPITLGGRVFTSFILFIGLGVVAVPAAIVTTALLEAETNVRPRHPSKKKPKT</sequence>
<feature type="transmembrane region" description="Helical" evidence="12">
    <location>
        <begin position="175"/>
        <end position="192"/>
    </location>
</feature>
<dbReference type="Pfam" id="PF00520">
    <property type="entry name" value="Ion_trans"/>
    <property type="match status" value="1"/>
</dbReference>
<evidence type="ECO:0000256" key="1">
    <source>
        <dbReference type="ARBA" id="ARBA00004141"/>
    </source>
</evidence>
<dbReference type="InterPro" id="IPR028325">
    <property type="entry name" value="VG_K_chnl"/>
</dbReference>
<keyword evidence="6" id="KW-0851">Voltage-gated channel</keyword>
<name>A0A126UW51_9RHOB</name>
<evidence type="ECO:0000256" key="7">
    <source>
        <dbReference type="ARBA" id="ARBA00022958"/>
    </source>
</evidence>
<accession>A0A126UW51</accession>
<keyword evidence="3" id="KW-0633">Potassium transport</keyword>
<dbReference type="KEGG" id="hat:RC74_01385"/>
<gene>
    <name evidence="14" type="ORF">RC74_01385</name>
</gene>
<keyword evidence="2" id="KW-0813">Transport</keyword>
<dbReference type="Proteomes" id="UP000070371">
    <property type="component" value="Chromosome"/>
</dbReference>
<dbReference type="RefSeq" id="WP_039004434.1">
    <property type="nucleotide sequence ID" value="NZ_CP014327.1"/>
</dbReference>
<keyword evidence="11 14" id="KW-0407">Ion channel</keyword>
<reference evidence="14 15" key="1">
    <citation type="submission" date="2016-02" db="EMBL/GenBank/DDBJ databases">
        <title>Complete genome sequence of Halocynthiibacter arcticus PAMC 20958t from arctic marine sediment.</title>
        <authorList>
            <person name="Lee Y.M."/>
            <person name="Baek K."/>
            <person name="Lee H.K."/>
            <person name="Shin S.C."/>
        </authorList>
    </citation>
    <scope>NUCLEOTIDE SEQUENCE [LARGE SCALE GENOMIC DNA]</scope>
    <source>
        <strain evidence="14">PAMC 20958</strain>
    </source>
</reference>
<dbReference type="PANTHER" id="PTHR11537:SF254">
    <property type="entry name" value="POTASSIUM VOLTAGE-GATED CHANNEL PROTEIN SHAB"/>
    <property type="match status" value="1"/>
</dbReference>
<dbReference type="PRINTS" id="PR00169">
    <property type="entry name" value="KCHANNEL"/>
</dbReference>
<feature type="transmembrane region" description="Helical" evidence="12">
    <location>
        <begin position="142"/>
        <end position="163"/>
    </location>
</feature>
<dbReference type="PANTHER" id="PTHR11537">
    <property type="entry name" value="VOLTAGE-GATED POTASSIUM CHANNEL"/>
    <property type="match status" value="1"/>
</dbReference>
<protein>
    <submittedName>
        <fullName evidence="14">Voltage-gated potassium channel</fullName>
    </submittedName>
</protein>
<dbReference type="Gene3D" id="1.10.287.70">
    <property type="match status" value="1"/>
</dbReference>
<dbReference type="InterPro" id="IPR005821">
    <property type="entry name" value="Ion_trans_dom"/>
</dbReference>
<evidence type="ECO:0000256" key="9">
    <source>
        <dbReference type="ARBA" id="ARBA00023065"/>
    </source>
</evidence>
<evidence type="ECO:0000256" key="5">
    <source>
        <dbReference type="ARBA" id="ARBA00022826"/>
    </source>
</evidence>
<feature type="transmembrane region" description="Helical" evidence="12">
    <location>
        <begin position="47"/>
        <end position="68"/>
    </location>
</feature>
<dbReference type="STRING" id="1579316.RC74_01385"/>
<evidence type="ECO:0000259" key="13">
    <source>
        <dbReference type="Pfam" id="PF00520"/>
    </source>
</evidence>
<dbReference type="EMBL" id="CP014327">
    <property type="protein sequence ID" value="AML50107.1"/>
    <property type="molecule type" value="Genomic_DNA"/>
</dbReference>
<feature type="domain" description="Ion transport" evidence="13">
    <location>
        <begin position="21"/>
        <end position="227"/>
    </location>
</feature>
<evidence type="ECO:0000256" key="3">
    <source>
        <dbReference type="ARBA" id="ARBA00022538"/>
    </source>
</evidence>
<keyword evidence="9" id="KW-0406">Ion transport</keyword>
<dbReference type="OrthoDB" id="9799090at2"/>
<feature type="transmembrane region" description="Helical" evidence="12">
    <location>
        <begin position="204"/>
        <end position="228"/>
    </location>
</feature>
<dbReference type="AlphaFoldDB" id="A0A126UW51"/>
<evidence type="ECO:0000256" key="4">
    <source>
        <dbReference type="ARBA" id="ARBA00022692"/>
    </source>
</evidence>
<evidence type="ECO:0000256" key="10">
    <source>
        <dbReference type="ARBA" id="ARBA00023136"/>
    </source>
</evidence>
<organism evidence="14 15">
    <name type="scientific">Falsihalocynthiibacter arcticus</name>
    <dbReference type="NCBI Taxonomy" id="1579316"/>
    <lineage>
        <taxon>Bacteria</taxon>
        <taxon>Pseudomonadati</taxon>
        <taxon>Pseudomonadota</taxon>
        <taxon>Alphaproteobacteria</taxon>
        <taxon>Rhodobacterales</taxon>
        <taxon>Roseobacteraceae</taxon>
        <taxon>Falsihalocynthiibacter</taxon>
    </lineage>
</organism>
<dbReference type="GO" id="GO:0005249">
    <property type="term" value="F:voltage-gated potassium channel activity"/>
    <property type="evidence" value="ECO:0007669"/>
    <property type="project" value="InterPro"/>
</dbReference>
<dbReference type="SUPFAM" id="SSF81324">
    <property type="entry name" value="Voltage-gated potassium channels"/>
    <property type="match status" value="1"/>
</dbReference>
<dbReference type="GO" id="GO:0001508">
    <property type="term" value="P:action potential"/>
    <property type="evidence" value="ECO:0007669"/>
    <property type="project" value="TreeGrafter"/>
</dbReference>
<evidence type="ECO:0000256" key="11">
    <source>
        <dbReference type="ARBA" id="ARBA00023303"/>
    </source>
</evidence>
<evidence type="ECO:0000256" key="6">
    <source>
        <dbReference type="ARBA" id="ARBA00022882"/>
    </source>
</evidence>
<evidence type="ECO:0000313" key="15">
    <source>
        <dbReference type="Proteomes" id="UP000070371"/>
    </source>
</evidence>
<keyword evidence="5" id="KW-0631">Potassium channel</keyword>
<keyword evidence="10 12" id="KW-0472">Membrane</keyword>
<dbReference type="InterPro" id="IPR027359">
    <property type="entry name" value="Volt_channel_dom_sf"/>
</dbReference>
<comment type="subcellular location">
    <subcellularLocation>
        <location evidence="1">Membrane</location>
        <topology evidence="1">Multi-pass membrane protein</topology>
    </subcellularLocation>
</comment>
<feature type="transmembrane region" description="Helical" evidence="12">
    <location>
        <begin position="21"/>
        <end position="41"/>
    </location>
</feature>